<dbReference type="PROSITE" id="PS01360">
    <property type="entry name" value="ZF_MYND_1"/>
    <property type="match status" value="1"/>
</dbReference>
<dbReference type="EMBL" id="BDSP01000167">
    <property type="protein sequence ID" value="GAX21476.1"/>
    <property type="molecule type" value="Genomic_DNA"/>
</dbReference>
<dbReference type="InterPro" id="IPR002893">
    <property type="entry name" value="Znf_MYND"/>
</dbReference>
<reference evidence="6 7" key="1">
    <citation type="journal article" date="2015" name="Plant Cell">
        <title>Oil accumulation by the oleaginous diatom Fistulifera solaris as revealed by the genome and transcriptome.</title>
        <authorList>
            <person name="Tanaka T."/>
            <person name="Maeda Y."/>
            <person name="Veluchamy A."/>
            <person name="Tanaka M."/>
            <person name="Abida H."/>
            <person name="Marechal E."/>
            <person name="Bowler C."/>
            <person name="Muto M."/>
            <person name="Sunaga Y."/>
            <person name="Tanaka M."/>
            <person name="Yoshino T."/>
            <person name="Taniguchi T."/>
            <person name="Fukuda Y."/>
            <person name="Nemoto M."/>
            <person name="Matsumoto M."/>
            <person name="Wong P.S."/>
            <person name="Aburatani S."/>
            <person name="Fujibuchi W."/>
        </authorList>
    </citation>
    <scope>NUCLEOTIDE SEQUENCE [LARGE SCALE GENOMIC DNA]</scope>
    <source>
        <strain evidence="6 7">JPCC DA0580</strain>
    </source>
</reference>
<dbReference type="PROSITE" id="PS50865">
    <property type="entry name" value="ZF_MYND_2"/>
    <property type="match status" value="1"/>
</dbReference>
<feature type="domain" description="MYND-type" evidence="5">
    <location>
        <begin position="33"/>
        <end position="76"/>
    </location>
</feature>
<comment type="caution">
    <text evidence="6">The sequence shown here is derived from an EMBL/GenBank/DDBJ whole genome shotgun (WGS) entry which is preliminary data.</text>
</comment>
<dbReference type="OrthoDB" id="432970at2759"/>
<keyword evidence="1" id="KW-0479">Metal-binding</keyword>
<keyword evidence="2 4" id="KW-0863">Zinc-finger</keyword>
<dbReference type="AlphaFoldDB" id="A0A1Z5K5I5"/>
<dbReference type="Proteomes" id="UP000198406">
    <property type="component" value="Unassembled WGS sequence"/>
</dbReference>
<sequence length="471" mass="53934">MNSFYGDDERMCLDQIPFCYDGKDTNLREDPYCFACKLFHGRFVLSNLKRCSRCKVAWYCSADCQKKHFKHHRESCTVIAQEIRYVEEEAVPLRTYIDPFDEEGEPENIFETRVGDFGLIEEAADYLTTRHELADSYWHAAYDSEIKEVWEMALFHYLELLRLDDLVGFETTYRVPFILLYLNRDDDAYAFIRHCIGPDDSIDDEYYDLHEQSREGDWIYPVDVNYRYRNIFEDFSDAEDVDFPFIFALAIIKMRIVAAHVAVSRALDLVFNKTSGSRIQEVRPLVQHMLLGIDVVDLGEQQLVRDALLEGIPPVFYSILRDTKKTCEEKNCLEMEILTESHAFPGNVTLWNGTRLFCRLKGMVSKMGKSGMVGKNEDARQQQLAAKVKKNSNFVQQRLNQMDLKMLQQMGGREKVAAMMQQMAKGGTNAGGMPDMDASMSGGMPGDIPGMGGMDMGAMIEMAQAMGLGQR</sequence>
<gene>
    <name evidence="6" type="ORF">FisN_10Hu055</name>
</gene>
<dbReference type="Gene3D" id="6.10.140.2220">
    <property type="match status" value="1"/>
</dbReference>
<evidence type="ECO:0000256" key="4">
    <source>
        <dbReference type="PROSITE-ProRule" id="PRU00134"/>
    </source>
</evidence>
<evidence type="ECO:0000256" key="1">
    <source>
        <dbReference type="ARBA" id="ARBA00022723"/>
    </source>
</evidence>
<evidence type="ECO:0000313" key="6">
    <source>
        <dbReference type="EMBL" id="GAX21476.1"/>
    </source>
</evidence>
<protein>
    <recommendedName>
        <fullName evidence="5">MYND-type domain-containing protein</fullName>
    </recommendedName>
</protein>
<name>A0A1Z5K5I5_FISSO</name>
<organism evidence="6 7">
    <name type="scientific">Fistulifera solaris</name>
    <name type="common">Oleaginous diatom</name>
    <dbReference type="NCBI Taxonomy" id="1519565"/>
    <lineage>
        <taxon>Eukaryota</taxon>
        <taxon>Sar</taxon>
        <taxon>Stramenopiles</taxon>
        <taxon>Ochrophyta</taxon>
        <taxon>Bacillariophyta</taxon>
        <taxon>Bacillariophyceae</taxon>
        <taxon>Bacillariophycidae</taxon>
        <taxon>Naviculales</taxon>
        <taxon>Naviculaceae</taxon>
        <taxon>Fistulifera</taxon>
    </lineage>
</organism>
<dbReference type="SUPFAM" id="SSF144232">
    <property type="entry name" value="HIT/MYND zinc finger-like"/>
    <property type="match status" value="1"/>
</dbReference>
<accession>A0A1Z5K5I5</accession>
<evidence type="ECO:0000313" key="7">
    <source>
        <dbReference type="Proteomes" id="UP000198406"/>
    </source>
</evidence>
<evidence type="ECO:0000256" key="3">
    <source>
        <dbReference type="ARBA" id="ARBA00022833"/>
    </source>
</evidence>
<evidence type="ECO:0000259" key="5">
    <source>
        <dbReference type="PROSITE" id="PS50865"/>
    </source>
</evidence>
<keyword evidence="3" id="KW-0862">Zinc</keyword>
<dbReference type="Pfam" id="PF01753">
    <property type="entry name" value="zf-MYND"/>
    <property type="match status" value="1"/>
</dbReference>
<dbReference type="InParanoid" id="A0A1Z5K5I5"/>
<dbReference type="GO" id="GO:0008270">
    <property type="term" value="F:zinc ion binding"/>
    <property type="evidence" value="ECO:0007669"/>
    <property type="project" value="UniProtKB-KW"/>
</dbReference>
<proteinExistence type="predicted"/>
<evidence type="ECO:0000256" key="2">
    <source>
        <dbReference type="ARBA" id="ARBA00022771"/>
    </source>
</evidence>
<keyword evidence="7" id="KW-1185">Reference proteome</keyword>